<reference evidence="1" key="1">
    <citation type="submission" date="2022-04" db="EMBL/GenBank/DDBJ databases">
        <title>Flavobacterium pygoscelis sp. nov. isolated from Chinstrap chick (Pygoscelis antarcticus).</title>
        <authorList>
            <person name="Irgang R."/>
            <person name="Poblete-Morales M."/>
            <person name="Avendano-Herrera R."/>
        </authorList>
    </citation>
    <scope>NUCLEOTIDE SEQUENCE</scope>
    <source>
        <strain evidence="1">I-SCBP12n</strain>
    </source>
</reference>
<evidence type="ECO:0000313" key="1">
    <source>
        <dbReference type="EMBL" id="MCK8141467.1"/>
    </source>
</evidence>
<dbReference type="RefSeq" id="WP_248427962.1">
    <property type="nucleotide sequence ID" value="NZ_JALNUB010000003.1"/>
</dbReference>
<sequence>MKKQLGNNYYNTISSNFENEMYDLLLNDVNAALFDYSDHHITNKPTYKNILKRFVIDKLFFVFYFKNKLIRKPKGKKIIVSNAYINLNIPDSIITLPPWNFSPAKFSLSSWKLIKIIRELNSMFRARSLRLLLSDRFKYLKEVFQSELDVLFTKNKVVAVIVPNDMAFFEKLTIKTAKDKGIPSFVYLHGLPARYNQVDDNRADYLIVWGKGLKELYKNAGVIEEKILTAKHPLYSSFEPVTLESDLTNVLVITKATCGVPSDSSKLVLTERSTVLYYTELVKENLKKLGVEKATLRLHPSESADFYLRNLTDDFFTIDSLSKEESLSKASLVIGPTSTMLFDALKMDKNYILYDPIFDGLTLEGMPLVSPFTGDSFVKLSNSFEDMFYNINNPIHNICYDKLNDFLSVDLNDEERFLKIINADK</sequence>
<gene>
    <name evidence="1" type="ORF">MW871_06125</name>
</gene>
<dbReference type="InterPro" id="IPR043148">
    <property type="entry name" value="TagF_C"/>
</dbReference>
<dbReference type="EMBL" id="JALNUB010000003">
    <property type="protein sequence ID" value="MCK8141467.1"/>
    <property type="molecule type" value="Genomic_DNA"/>
</dbReference>
<dbReference type="Proteomes" id="UP001139260">
    <property type="component" value="Unassembled WGS sequence"/>
</dbReference>
<protein>
    <recommendedName>
        <fullName evidence="3">CDP-Glycerol:Poly(Glycerophosphate) glycerophosphotransferase</fullName>
    </recommendedName>
</protein>
<organism evidence="1 2">
    <name type="scientific">Flavobacterium pygoscelis</name>
    <dbReference type="NCBI Taxonomy" id="2893176"/>
    <lineage>
        <taxon>Bacteria</taxon>
        <taxon>Pseudomonadati</taxon>
        <taxon>Bacteroidota</taxon>
        <taxon>Flavobacteriia</taxon>
        <taxon>Flavobacteriales</taxon>
        <taxon>Flavobacteriaceae</taxon>
        <taxon>Flavobacterium</taxon>
    </lineage>
</organism>
<proteinExistence type="predicted"/>
<evidence type="ECO:0000313" key="2">
    <source>
        <dbReference type="Proteomes" id="UP001139260"/>
    </source>
</evidence>
<name>A0A9X1XQH0_9FLAO</name>
<accession>A0A9X1XQH0</accession>
<dbReference type="Gene3D" id="3.40.50.12580">
    <property type="match status" value="1"/>
</dbReference>
<dbReference type="AlphaFoldDB" id="A0A9X1XQH0"/>
<keyword evidence="2" id="KW-1185">Reference proteome</keyword>
<comment type="caution">
    <text evidence="1">The sequence shown here is derived from an EMBL/GenBank/DDBJ whole genome shotgun (WGS) entry which is preliminary data.</text>
</comment>
<evidence type="ECO:0008006" key="3">
    <source>
        <dbReference type="Google" id="ProtNLM"/>
    </source>
</evidence>